<feature type="transmembrane region" description="Helical" evidence="1">
    <location>
        <begin position="21"/>
        <end position="44"/>
    </location>
</feature>
<keyword evidence="1" id="KW-0812">Transmembrane</keyword>
<proteinExistence type="predicted"/>
<dbReference type="AlphaFoldDB" id="A0A183CKE5"/>
<keyword evidence="2" id="KW-1185">Reference proteome</keyword>
<feature type="transmembrane region" description="Helical" evidence="1">
    <location>
        <begin position="80"/>
        <end position="98"/>
    </location>
</feature>
<reference evidence="2" key="2">
    <citation type="submission" date="2014-05" db="EMBL/GenBank/DDBJ databases">
        <title>The genome and life-stage specific transcriptomes of Globodera pallida elucidate key aspects of plant parasitism by a cyst nematode.</title>
        <authorList>
            <person name="Cotton J.A."/>
            <person name="Lilley C.J."/>
            <person name="Jones L.M."/>
            <person name="Kikuchi T."/>
            <person name="Reid A.J."/>
            <person name="Thorpe P."/>
            <person name="Tsai I.J."/>
            <person name="Beasley H."/>
            <person name="Blok V."/>
            <person name="Cock P.J.A."/>
            <person name="Van den Akker S.E."/>
            <person name="Holroyd N."/>
            <person name="Hunt M."/>
            <person name="Mantelin S."/>
            <person name="Naghra H."/>
            <person name="Pain A."/>
            <person name="Palomares-Rius J.E."/>
            <person name="Zarowiecki M."/>
            <person name="Berriman M."/>
            <person name="Jones J.T."/>
            <person name="Urwin P.E."/>
        </authorList>
    </citation>
    <scope>NUCLEOTIDE SEQUENCE [LARGE SCALE GENOMIC DNA]</scope>
    <source>
        <strain evidence="2">Lindley</strain>
    </source>
</reference>
<keyword evidence="1" id="KW-0472">Membrane</keyword>
<reference evidence="2" key="1">
    <citation type="submission" date="2013-12" db="EMBL/GenBank/DDBJ databases">
        <authorList>
            <person name="Aslett M."/>
        </authorList>
    </citation>
    <scope>NUCLEOTIDE SEQUENCE [LARGE SCALE GENOMIC DNA]</scope>
    <source>
        <strain evidence="2">Lindley</strain>
    </source>
</reference>
<evidence type="ECO:0000256" key="1">
    <source>
        <dbReference type="SAM" id="Phobius"/>
    </source>
</evidence>
<feature type="transmembrane region" description="Helical" evidence="1">
    <location>
        <begin position="50"/>
        <end position="71"/>
    </location>
</feature>
<evidence type="ECO:0000313" key="3">
    <source>
        <dbReference type="WBParaSite" id="GPLIN_001335100"/>
    </source>
</evidence>
<protein>
    <submittedName>
        <fullName evidence="3">MARVEL domain-containing protein</fullName>
    </submittedName>
</protein>
<keyword evidence="1" id="KW-1133">Transmembrane helix</keyword>
<evidence type="ECO:0000313" key="2">
    <source>
        <dbReference type="Proteomes" id="UP000050741"/>
    </source>
</evidence>
<organism evidence="2 3">
    <name type="scientific">Globodera pallida</name>
    <name type="common">Potato cyst nematode worm</name>
    <name type="synonym">Heterodera pallida</name>
    <dbReference type="NCBI Taxonomy" id="36090"/>
    <lineage>
        <taxon>Eukaryota</taxon>
        <taxon>Metazoa</taxon>
        <taxon>Ecdysozoa</taxon>
        <taxon>Nematoda</taxon>
        <taxon>Chromadorea</taxon>
        <taxon>Rhabditida</taxon>
        <taxon>Tylenchina</taxon>
        <taxon>Tylenchomorpha</taxon>
        <taxon>Tylenchoidea</taxon>
        <taxon>Heteroderidae</taxon>
        <taxon>Heteroderinae</taxon>
        <taxon>Globodera</taxon>
    </lineage>
</organism>
<accession>A0A183CKE5</accession>
<sequence length="107" mass="12409">MISKNILEFNSINSGQVGFASGLNFVIVVINIVLFFLNFLTVTVYRIERLYSVIGTILFIIAFVCMVWFVIEYAYHREQLIVATVFIGIQMVLFIWDYKILHGEAYN</sequence>
<dbReference type="WBParaSite" id="GPLIN_001335100">
    <property type="protein sequence ID" value="GPLIN_001335100"/>
    <property type="gene ID" value="GPLIN_001335100"/>
</dbReference>
<name>A0A183CKE5_GLOPA</name>
<reference evidence="3" key="3">
    <citation type="submission" date="2016-06" db="UniProtKB">
        <authorList>
            <consortium name="WormBaseParasite"/>
        </authorList>
    </citation>
    <scope>IDENTIFICATION</scope>
</reference>
<dbReference type="Proteomes" id="UP000050741">
    <property type="component" value="Unassembled WGS sequence"/>
</dbReference>